<dbReference type="PANTHER" id="PTHR24399:SF23">
    <property type="entry name" value="C2H2-TYPE DOMAIN-CONTAINING PROTEIN"/>
    <property type="match status" value="1"/>
</dbReference>
<dbReference type="SUPFAM" id="SSF57667">
    <property type="entry name" value="beta-beta-alpha zinc fingers"/>
    <property type="match status" value="1"/>
</dbReference>
<comment type="caution">
    <text evidence="10">The sequence shown here is derived from an EMBL/GenBank/DDBJ whole genome shotgun (WGS) entry which is preliminary data.</text>
</comment>
<evidence type="ECO:0000256" key="1">
    <source>
        <dbReference type="ARBA" id="ARBA00004123"/>
    </source>
</evidence>
<evidence type="ECO:0000256" key="8">
    <source>
        <dbReference type="PROSITE-ProRule" id="PRU00042"/>
    </source>
</evidence>
<feature type="domain" description="C2H2-type" evidence="9">
    <location>
        <begin position="101"/>
        <end position="128"/>
    </location>
</feature>
<reference evidence="10" key="1">
    <citation type="journal article" date="2020" name="bioRxiv">
        <title>Chromosome-level reference genome of the European wasp spider Argiope bruennichi: a resource for studies on range expansion and evolutionary adaptation.</title>
        <authorList>
            <person name="Sheffer M.M."/>
            <person name="Hoppe A."/>
            <person name="Krehenwinkel H."/>
            <person name="Uhl G."/>
            <person name="Kuss A.W."/>
            <person name="Jensen L."/>
            <person name="Jensen C."/>
            <person name="Gillespie R.G."/>
            <person name="Hoff K.J."/>
            <person name="Prost S."/>
        </authorList>
    </citation>
    <scope>NUCLEOTIDE SEQUENCE</scope>
</reference>
<dbReference type="EMBL" id="JABXBU010002072">
    <property type="protein sequence ID" value="KAF8778404.1"/>
    <property type="molecule type" value="Genomic_DNA"/>
</dbReference>
<keyword evidence="6" id="KW-0804">Transcription</keyword>
<proteinExistence type="predicted"/>
<dbReference type="InterPro" id="IPR036236">
    <property type="entry name" value="Znf_C2H2_sf"/>
</dbReference>
<gene>
    <name evidence="10" type="ORF">HNY73_015128</name>
</gene>
<keyword evidence="5" id="KW-0805">Transcription regulation</keyword>
<keyword evidence="4" id="KW-0862">Zinc</keyword>
<accession>A0A8T0ET21</accession>
<keyword evidence="2" id="KW-0479">Metal-binding</keyword>
<dbReference type="PROSITE" id="PS00028">
    <property type="entry name" value="ZINC_FINGER_C2H2_1"/>
    <property type="match status" value="1"/>
</dbReference>
<dbReference type="InterPro" id="IPR013087">
    <property type="entry name" value="Znf_C2H2_type"/>
</dbReference>
<evidence type="ECO:0000256" key="2">
    <source>
        <dbReference type="ARBA" id="ARBA00022723"/>
    </source>
</evidence>
<dbReference type="GO" id="GO:0005654">
    <property type="term" value="C:nucleoplasm"/>
    <property type="evidence" value="ECO:0007669"/>
    <property type="project" value="TreeGrafter"/>
</dbReference>
<name>A0A8T0ET21_ARGBR</name>
<dbReference type="SMART" id="SM00355">
    <property type="entry name" value="ZnF_C2H2"/>
    <property type="match status" value="1"/>
</dbReference>
<protein>
    <submittedName>
        <fullName evidence="10">Zinc finger protein 155 like protein</fullName>
    </submittedName>
</protein>
<evidence type="ECO:0000313" key="11">
    <source>
        <dbReference type="Proteomes" id="UP000807504"/>
    </source>
</evidence>
<keyword evidence="11" id="KW-1185">Reference proteome</keyword>
<sequence>MYKGLKYICDICKDGLCNIESPSKTYCRVSSLESSFRCALCSRPFSMGYEVTDKAPSPDSYRNSSEHTSTGLCESLDCGDGSRIEYKLEDLKSDDSKEESYKCKICPSTFKYKGGLNYHMVIHNQKDPFRCKLCAVKSSGNSQNRDLVSLNGSNRVWNFFWSSKAAGGDSMEGRLLIVFSLTTGLRSSERPISDYPLESSRDCIFIRIGHCLCKQGYGQKVSKLNSNLCLWRLDSGAGNGLLLLLASIDALIGSLRAGSAKAHLRKELPDVSLIDLGLVQGRMQKDYEVQIRSVERAQSGNMEMQKKDARLTRTTVRGESPRIPRNFLLSQTAIVFLLSRY</sequence>
<evidence type="ECO:0000256" key="4">
    <source>
        <dbReference type="ARBA" id="ARBA00022833"/>
    </source>
</evidence>
<dbReference type="GO" id="GO:0000978">
    <property type="term" value="F:RNA polymerase II cis-regulatory region sequence-specific DNA binding"/>
    <property type="evidence" value="ECO:0007669"/>
    <property type="project" value="TreeGrafter"/>
</dbReference>
<dbReference type="AlphaFoldDB" id="A0A8T0ET21"/>
<comment type="subcellular location">
    <subcellularLocation>
        <location evidence="1">Nucleus</location>
    </subcellularLocation>
</comment>
<dbReference type="Gene3D" id="3.30.160.60">
    <property type="entry name" value="Classic Zinc Finger"/>
    <property type="match status" value="1"/>
</dbReference>
<dbReference type="GO" id="GO:0001227">
    <property type="term" value="F:DNA-binding transcription repressor activity, RNA polymerase II-specific"/>
    <property type="evidence" value="ECO:0007669"/>
    <property type="project" value="TreeGrafter"/>
</dbReference>
<organism evidence="10 11">
    <name type="scientific">Argiope bruennichi</name>
    <name type="common">Wasp spider</name>
    <name type="synonym">Aranea bruennichi</name>
    <dbReference type="NCBI Taxonomy" id="94029"/>
    <lineage>
        <taxon>Eukaryota</taxon>
        <taxon>Metazoa</taxon>
        <taxon>Ecdysozoa</taxon>
        <taxon>Arthropoda</taxon>
        <taxon>Chelicerata</taxon>
        <taxon>Arachnida</taxon>
        <taxon>Araneae</taxon>
        <taxon>Araneomorphae</taxon>
        <taxon>Entelegynae</taxon>
        <taxon>Araneoidea</taxon>
        <taxon>Araneidae</taxon>
        <taxon>Argiope</taxon>
    </lineage>
</organism>
<reference evidence="10" key="2">
    <citation type="submission" date="2020-06" db="EMBL/GenBank/DDBJ databases">
        <authorList>
            <person name="Sheffer M."/>
        </authorList>
    </citation>
    <scope>NUCLEOTIDE SEQUENCE</scope>
</reference>
<evidence type="ECO:0000259" key="9">
    <source>
        <dbReference type="PROSITE" id="PS50157"/>
    </source>
</evidence>
<evidence type="ECO:0000256" key="7">
    <source>
        <dbReference type="ARBA" id="ARBA00023242"/>
    </source>
</evidence>
<evidence type="ECO:0000256" key="6">
    <source>
        <dbReference type="ARBA" id="ARBA00023163"/>
    </source>
</evidence>
<evidence type="ECO:0000256" key="5">
    <source>
        <dbReference type="ARBA" id="ARBA00023015"/>
    </source>
</evidence>
<keyword evidence="3" id="KW-0677">Repeat</keyword>
<keyword evidence="7" id="KW-0539">Nucleus</keyword>
<dbReference type="GO" id="GO:0008270">
    <property type="term" value="F:zinc ion binding"/>
    <property type="evidence" value="ECO:0007669"/>
    <property type="project" value="UniProtKB-KW"/>
</dbReference>
<dbReference type="PROSITE" id="PS50157">
    <property type="entry name" value="ZINC_FINGER_C2H2_2"/>
    <property type="match status" value="1"/>
</dbReference>
<evidence type="ECO:0000256" key="3">
    <source>
        <dbReference type="ARBA" id="ARBA00022737"/>
    </source>
</evidence>
<dbReference type="PANTHER" id="PTHR24399">
    <property type="entry name" value="ZINC FINGER AND BTB DOMAIN-CONTAINING"/>
    <property type="match status" value="1"/>
</dbReference>
<evidence type="ECO:0000313" key="10">
    <source>
        <dbReference type="EMBL" id="KAF8778404.1"/>
    </source>
</evidence>
<dbReference type="Proteomes" id="UP000807504">
    <property type="component" value="Unassembled WGS sequence"/>
</dbReference>
<keyword evidence="8" id="KW-0863">Zinc-finger</keyword>